<gene>
    <name evidence="3" type="ORF">IRI77_32860</name>
</gene>
<feature type="domain" description="Gfo/Idh/MocA-like oxidoreductase bacterial type C-terminal" evidence="2">
    <location>
        <begin position="199"/>
        <end position="423"/>
    </location>
</feature>
<name>A0A7S7NQL2_PALFE</name>
<dbReference type="InterPro" id="IPR050463">
    <property type="entry name" value="Gfo/Idh/MocA_oxidrdct_glycsds"/>
</dbReference>
<evidence type="ECO:0000313" key="3">
    <source>
        <dbReference type="EMBL" id="QOY87494.1"/>
    </source>
</evidence>
<dbReference type="Gene3D" id="3.30.360.10">
    <property type="entry name" value="Dihydrodipicolinate Reductase, domain 2"/>
    <property type="match status" value="1"/>
</dbReference>
<dbReference type="GO" id="GO:0000166">
    <property type="term" value="F:nucleotide binding"/>
    <property type="evidence" value="ECO:0007669"/>
    <property type="project" value="InterPro"/>
</dbReference>
<organism evidence="3 4">
    <name type="scientific">Paludibaculum fermentans</name>
    <dbReference type="NCBI Taxonomy" id="1473598"/>
    <lineage>
        <taxon>Bacteria</taxon>
        <taxon>Pseudomonadati</taxon>
        <taxon>Acidobacteriota</taxon>
        <taxon>Terriglobia</taxon>
        <taxon>Bryobacterales</taxon>
        <taxon>Bryobacteraceae</taxon>
        <taxon>Paludibaculum</taxon>
    </lineage>
</organism>
<reference evidence="3 4" key="1">
    <citation type="submission" date="2020-10" db="EMBL/GenBank/DDBJ databases">
        <title>Complete genome sequence of Paludibaculum fermentans P105T, a facultatively anaerobic acidobacterium capable of dissimilatory Fe(III) reduction.</title>
        <authorList>
            <person name="Dedysh S.N."/>
            <person name="Beletsky A.V."/>
            <person name="Kulichevskaya I.S."/>
            <person name="Mardanov A.V."/>
            <person name="Ravin N.V."/>
        </authorList>
    </citation>
    <scope>NUCLEOTIDE SEQUENCE [LARGE SCALE GENOMIC DNA]</scope>
    <source>
        <strain evidence="3 4">P105</strain>
    </source>
</reference>
<dbReference type="KEGG" id="pfer:IRI77_32860"/>
<sequence>MTIDRRTFLSSAAMTAASYQRVMGANDKIRVGLIGSGGQGRSDWKLFLKNPEVVPVAVCDVYEPNLKLGLALAEQAGTASGPVASYKDFRQVIERKDIDAVIVGTPDHWHAIPTIAACQAGKDVYCEKPLSLTVREGRAMVDAARKYNRVVQTGSQQRSGPHYAQAVEMIRGGKLGKIAQVQASLIRNAMPGWGTAVDEKPPSDLDWEMWLGPAPARAYNKMRCLYHFRWWWDYSGGQMTNFGAHDIDIVRWAMNADAPQAVAAFGGRYCLTGAGETPDVQEVLYQFPDWVLTWTTCEMNSARKSGITVHGTNATMRLTRGGIEINGEKWSGLDAKQPGVEQQKYPGTEQHSAHVRNFLDCVKSRKKPNADVEEGYKTAVMCHLGNISMRLGRSLKWDAAQEQIVGDADANRWLTKEYRKPWKLG</sequence>
<dbReference type="SUPFAM" id="SSF55347">
    <property type="entry name" value="Glyceraldehyde-3-phosphate dehydrogenase-like, C-terminal domain"/>
    <property type="match status" value="1"/>
</dbReference>
<protein>
    <submittedName>
        <fullName evidence="3">Gfo/Idh/MocA family oxidoreductase</fullName>
    </submittedName>
</protein>
<dbReference type="EMBL" id="CP063849">
    <property type="protein sequence ID" value="QOY87494.1"/>
    <property type="molecule type" value="Genomic_DNA"/>
</dbReference>
<dbReference type="Pfam" id="PF01408">
    <property type="entry name" value="GFO_IDH_MocA"/>
    <property type="match status" value="1"/>
</dbReference>
<feature type="domain" description="Gfo/Idh/MocA-like oxidoreductase N-terminal" evidence="1">
    <location>
        <begin position="29"/>
        <end position="154"/>
    </location>
</feature>
<dbReference type="RefSeq" id="WP_194449163.1">
    <property type="nucleotide sequence ID" value="NZ_CP063849.1"/>
</dbReference>
<dbReference type="Gene3D" id="3.40.50.720">
    <property type="entry name" value="NAD(P)-binding Rossmann-like Domain"/>
    <property type="match status" value="1"/>
</dbReference>
<dbReference type="AlphaFoldDB" id="A0A7S7NQL2"/>
<evidence type="ECO:0000259" key="1">
    <source>
        <dbReference type="Pfam" id="PF01408"/>
    </source>
</evidence>
<dbReference type="SUPFAM" id="SSF51735">
    <property type="entry name" value="NAD(P)-binding Rossmann-fold domains"/>
    <property type="match status" value="1"/>
</dbReference>
<accession>A0A7S7NQL2</accession>
<dbReference type="InterPro" id="IPR036291">
    <property type="entry name" value="NAD(P)-bd_dom_sf"/>
</dbReference>
<dbReference type="InterPro" id="IPR000683">
    <property type="entry name" value="Gfo/Idh/MocA-like_OxRdtase_N"/>
</dbReference>
<evidence type="ECO:0000313" key="4">
    <source>
        <dbReference type="Proteomes" id="UP000593892"/>
    </source>
</evidence>
<proteinExistence type="predicted"/>
<evidence type="ECO:0000259" key="2">
    <source>
        <dbReference type="Pfam" id="PF19051"/>
    </source>
</evidence>
<dbReference type="Proteomes" id="UP000593892">
    <property type="component" value="Chromosome"/>
</dbReference>
<dbReference type="Pfam" id="PF19051">
    <property type="entry name" value="GFO_IDH_MocA_C2"/>
    <property type="match status" value="1"/>
</dbReference>
<keyword evidence="4" id="KW-1185">Reference proteome</keyword>
<dbReference type="InterPro" id="IPR043906">
    <property type="entry name" value="Gfo/Idh/MocA_OxRdtase_bact_C"/>
</dbReference>
<dbReference type="PANTHER" id="PTHR43818">
    <property type="entry name" value="BCDNA.GH03377"/>
    <property type="match status" value="1"/>
</dbReference>
<dbReference type="PANTHER" id="PTHR43818:SF5">
    <property type="entry name" value="OXIDOREDUCTASE FAMILY PROTEIN"/>
    <property type="match status" value="1"/>
</dbReference>